<dbReference type="GO" id="GO:0006355">
    <property type="term" value="P:regulation of DNA-templated transcription"/>
    <property type="evidence" value="ECO:0007669"/>
    <property type="project" value="InterPro"/>
</dbReference>
<dbReference type="SUPFAM" id="SSF109640">
    <property type="entry name" value="KRAB domain (Kruppel-associated box)"/>
    <property type="match status" value="1"/>
</dbReference>
<protein>
    <recommendedName>
        <fullName evidence="1">KRAB domain-containing protein</fullName>
    </recommendedName>
</protein>
<dbReference type="InterPro" id="IPR001909">
    <property type="entry name" value="KRAB"/>
</dbReference>
<accession>A0AAW0I4C6</accession>
<dbReference type="InterPro" id="IPR050169">
    <property type="entry name" value="Krueppel_C2H2_ZnF"/>
</dbReference>
<dbReference type="InterPro" id="IPR036051">
    <property type="entry name" value="KRAB_dom_sf"/>
</dbReference>
<dbReference type="SMART" id="SM00349">
    <property type="entry name" value="KRAB"/>
    <property type="match status" value="1"/>
</dbReference>
<evidence type="ECO:0000259" key="1">
    <source>
        <dbReference type="PROSITE" id="PS50805"/>
    </source>
</evidence>
<sequence length="283" mass="32310">MRIREGAETARAMRIPCGKRQSRRERVLDRLVLPCGRESHPSGQGLLTFKDVTIYFSQEEWECLDTSQRTLYLSVMLENYNNLVSVENYYLYDHTQQHAKTEKQNCQCEELGKMFHDPSTCALYRTSETIDNSNNYRCNRYRDASIESSNPETHESMHTGEEPCNSKESEASLNLCTNITPDHRLYTAKKEHRQGEYDDYFDTTDSLSQQPVYIGEKTHQCGKCRKCFSTASSLTGSELTVGSDTGMQRLLDHFWSRLAASMWGGCAEEVQGSLTAGVVWKAT</sequence>
<dbReference type="CDD" id="cd07765">
    <property type="entry name" value="KRAB_A-box"/>
    <property type="match status" value="1"/>
</dbReference>
<evidence type="ECO:0000313" key="2">
    <source>
        <dbReference type="EMBL" id="KAK7809239.1"/>
    </source>
</evidence>
<dbReference type="PANTHER" id="PTHR23232:SF158">
    <property type="entry name" value="KRAB DOMAIN-CONTAINING PROTEIN 5"/>
    <property type="match status" value="1"/>
</dbReference>
<dbReference type="PANTHER" id="PTHR23232">
    <property type="entry name" value="KRAB DOMAIN C2H2 ZINC FINGER"/>
    <property type="match status" value="1"/>
</dbReference>
<dbReference type="Proteomes" id="UP001488838">
    <property type="component" value="Unassembled WGS sequence"/>
</dbReference>
<reference evidence="2 3" key="1">
    <citation type="journal article" date="2023" name="bioRxiv">
        <title>Conserved and derived expression patterns and positive selection on dental genes reveal complex evolutionary context of ever-growing rodent molars.</title>
        <authorList>
            <person name="Calamari Z.T."/>
            <person name="Song A."/>
            <person name="Cohen E."/>
            <person name="Akter M."/>
            <person name="Roy R.D."/>
            <person name="Hallikas O."/>
            <person name="Christensen M.M."/>
            <person name="Li P."/>
            <person name="Marangoni P."/>
            <person name="Jernvall J."/>
            <person name="Klein O.D."/>
        </authorList>
    </citation>
    <scope>NUCLEOTIDE SEQUENCE [LARGE SCALE GENOMIC DNA]</scope>
    <source>
        <strain evidence="2">V071</strain>
    </source>
</reference>
<feature type="domain" description="KRAB" evidence="1">
    <location>
        <begin position="47"/>
        <end position="118"/>
    </location>
</feature>
<dbReference type="PROSITE" id="PS50805">
    <property type="entry name" value="KRAB"/>
    <property type="match status" value="1"/>
</dbReference>
<comment type="caution">
    <text evidence="2">The sequence shown here is derived from an EMBL/GenBank/DDBJ whole genome shotgun (WGS) entry which is preliminary data.</text>
</comment>
<dbReference type="Pfam" id="PF01352">
    <property type="entry name" value="KRAB"/>
    <property type="match status" value="1"/>
</dbReference>
<organism evidence="2 3">
    <name type="scientific">Myodes glareolus</name>
    <name type="common">Bank vole</name>
    <name type="synonym">Clethrionomys glareolus</name>
    <dbReference type="NCBI Taxonomy" id="447135"/>
    <lineage>
        <taxon>Eukaryota</taxon>
        <taxon>Metazoa</taxon>
        <taxon>Chordata</taxon>
        <taxon>Craniata</taxon>
        <taxon>Vertebrata</taxon>
        <taxon>Euteleostomi</taxon>
        <taxon>Mammalia</taxon>
        <taxon>Eutheria</taxon>
        <taxon>Euarchontoglires</taxon>
        <taxon>Glires</taxon>
        <taxon>Rodentia</taxon>
        <taxon>Myomorpha</taxon>
        <taxon>Muroidea</taxon>
        <taxon>Cricetidae</taxon>
        <taxon>Arvicolinae</taxon>
        <taxon>Myodes</taxon>
    </lineage>
</organism>
<name>A0AAW0I4C6_MYOGA</name>
<keyword evidence="3" id="KW-1185">Reference proteome</keyword>
<dbReference type="EMBL" id="JBBHLL010000218">
    <property type="protein sequence ID" value="KAK7809239.1"/>
    <property type="molecule type" value="Genomic_DNA"/>
</dbReference>
<dbReference type="Gene3D" id="6.10.140.140">
    <property type="match status" value="1"/>
</dbReference>
<gene>
    <name evidence="2" type="ORF">U0070_025648</name>
</gene>
<proteinExistence type="predicted"/>
<evidence type="ECO:0000313" key="3">
    <source>
        <dbReference type="Proteomes" id="UP001488838"/>
    </source>
</evidence>
<dbReference type="AlphaFoldDB" id="A0AAW0I4C6"/>